<evidence type="ECO:0000256" key="2">
    <source>
        <dbReference type="ARBA" id="ARBA00023082"/>
    </source>
</evidence>
<evidence type="ECO:0000256" key="3">
    <source>
        <dbReference type="ARBA" id="ARBA00023163"/>
    </source>
</evidence>
<keyword evidence="3" id="KW-0804">Transcription</keyword>
<dbReference type="SUPFAM" id="SSF88946">
    <property type="entry name" value="Sigma2 domain of RNA polymerase sigma factors"/>
    <property type="match status" value="1"/>
</dbReference>
<keyword evidence="5" id="KW-1185">Reference proteome</keyword>
<organism evidence="4 5">
    <name type="scientific">Nibricoccus aquaticus</name>
    <dbReference type="NCBI Taxonomy" id="2576891"/>
    <lineage>
        <taxon>Bacteria</taxon>
        <taxon>Pseudomonadati</taxon>
        <taxon>Verrucomicrobiota</taxon>
        <taxon>Opitutia</taxon>
        <taxon>Opitutales</taxon>
        <taxon>Opitutaceae</taxon>
        <taxon>Nibricoccus</taxon>
    </lineage>
</organism>
<protein>
    <submittedName>
        <fullName evidence="4">RNA polymerase subunit sigma-70</fullName>
    </submittedName>
</protein>
<dbReference type="PANTHER" id="PTHR43133">
    <property type="entry name" value="RNA POLYMERASE ECF-TYPE SIGMA FACTO"/>
    <property type="match status" value="1"/>
</dbReference>
<dbReference type="RefSeq" id="WP_096055965.1">
    <property type="nucleotide sequence ID" value="NZ_CP023344.1"/>
</dbReference>
<evidence type="ECO:0000313" key="4">
    <source>
        <dbReference type="EMBL" id="ATC64333.1"/>
    </source>
</evidence>
<name>A0A290Q7F0_9BACT</name>
<dbReference type="Gene3D" id="1.10.1740.10">
    <property type="match status" value="1"/>
</dbReference>
<dbReference type="PANTHER" id="PTHR43133:SF51">
    <property type="entry name" value="RNA POLYMERASE SIGMA FACTOR"/>
    <property type="match status" value="1"/>
</dbReference>
<accession>A0A290Q7F0</accession>
<dbReference type="EMBL" id="CP023344">
    <property type="protein sequence ID" value="ATC64333.1"/>
    <property type="molecule type" value="Genomic_DNA"/>
</dbReference>
<proteinExistence type="predicted"/>
<dbReference type="Proteomes" id="UP000217265">
    <property type="component" value="Chromosome"/>
</dbReference>
<gene>
    <name evidence="4" type="ORF">CMV30_10410</name>
</gene>
<keyword evidence="2" id="KW-0731">Sigma factor</keyword>
<dbReference type="InterPro" id="IPR013325">
    <property type="entry name" value="RNA_pol_sigma_r2"/>
</dbReference>
<evidence type="ECO:0000313" key="5">
    <source>
        <dbReference type="Proteomes" id="UP000217265"/>
    </source>
</evidence>
<dbReference type="InterPro" id="IPR039425">
    <property type="entry name" value="RNA_pol_sigma-70-like"/>
</dbReference>
<dbReference type="OrthoDB" id="128557at2"/>
<reference evidence="4 5" key="1">
    <citation type="submission" date="2017-09" db="EMBL/GenBank/DDBJ databases">
        <title>Complete genome sequence of Verrucomicrobial strain HZ-65, isolated from freshwater.</title>
        <authorList>
            <person name="Choi A."/>
        </authorList>
    </citation>
    <scope>NUCLEOTIDE SEQUENCE [LARGE SCALE GENOMIC DNA]</scope>
    <source>
        <strain evidence="4 5">HZ-65</strain>
    </source>
</reference>
<dbReference type="GO" id="GO:0006352">
    <property type="term" value="P:DNA-templated transcription initiation"/>
    <property type="evidence" value="ECO:0007669"/>
    <property type="project" value="InterPro"/>
</dbReference>
<evidence type="ECO:0000256" key="1">
    <source>
        <dbReference type="ARBA" id="ARBA00023015"/>
    </source>
</evidence>
<dbReference type="GO" id="GO:0016987">
    <property type="term" value="F:sigma factor activity"/>
    <property type="evidence" value="ECO:0007669"/>
    <property type="project" value="UniProtKB-KW"/>
</dbReference>
<keyword evidence="1" id="KW-0805">Transcription regulation</keyword>
<dbReference type="AlphaFoldDB" id="A0A290Q7F0"/>
<sequence length="236" mass="26334">MSASFATTRWTLVLAAHDSDALKSEAALAELCHTYWQPLYAHARRHPLPPADAEDAVQGFFARLLRLESLADAERTRGRFRAFLLGSFNHYLADLRDHARAEKRGAHLLTPLDTQAAETAFAQTPSSDLPPDRAFDRAWALALLARVTTSLRDEHIATNRTALFDALSPHLAGRRADIAHADLAAKLNMTEPAIRVALHRLRQRYRQLLRAEIAHTVARDSDIDDELRLLLASLAL</sequence>
<dbReference type="KEGG" id="vbh:CMV30_10410"/>